<keyword evidence="3" id="KW-0235">DNA replication</keyword>
<dbReference type="PIRSF" id="PIRSF036949">
    <property type="entry name" value="RPA32"/>
    <property type="match status" value="1"/>
</dbReference>
<evidence type="ECO:0000256" key="3">
    <source>
        <dbReference type="ARBA" id="ARBA00022705"/>
    </source>
</evidence>
<comment type="caution">
    <text evidence="9">The sequence shown here is derived from an EMBL/GenBank/DDBJ whole genome shotgun (WGS) entry which is preliminary data.</text>
</comment>
<dbReference type="PANTHER" id="PTHR13989">
    <property type="entry name" value="REPLICATION PROTEIN A-RELATED"/>
    <property type="match status" value="1"/>
</dbReference>
<evidence type="ECO:0000313" key="10">
    <source>
        <dbReference type="Proteomes" id="UP001302676"/>
    </source>
</evidence>
<gene>
    <name evidence="9" type="ORF">C8A04DRAFT_25329</name>
</gene>
<dbReference type="InterPro" id="IPR014892">
    <property type="entry name" value="RPA_C"/>
</dbReference>
<dbReference type="InterPro" id="IPR036388">
    <property type="entry name" value="WH-like_DNA-bd_sf"/>
</dbReference>
<evidence type="ECO:0000313" key="9">
    <source>
        <dbReference type="EMBL" id="KAK4146761.1"/>
    </source>
</evidence>
<dbReference type="GO" id="GO:0005662">
    <property type="term" value="C:DNA replication factor A complex"/>
    <property type="evidence" value="ECO:0007669"/>
    <property type="project" value="TreeGrafter"/>
</dbReference>
<evidence type="ECO:0000259" key="8">
    <source>
        <dbReference type="Pfam" id="PF08784"/>
    </source>
</evidence>
<feature type="compositionally biased region" description="Gly residues" evidence="6">
    <location>
        <begin position="13"/>
        <end position="37"/>
    </location>
</feature>
<keyword evidence="5" id="KW-0539">Nucleus</keyword>
<evidence type="ECO:0000256" key="4">
    <source>
        <dbReference type="ARBA" id="ARBA00023125"/>
    </source>
</evidence>
<comment type="subcellular location">
    <subcellularLocation>
        <location evidence="1">Nucleus</location>
    </subcellularLocation>
</comment>
<feature type="domain" description="Replication protein A C-terminal" evidence="8">
    <location>
        <begin position="168"/>
        <end position="269"/>
    </location>
</feature>
<evidence type="ECO:0000256" key="2">
    <source>
        <dbReference type="ARBA" id="ARBA00007815"/>
    </source>
</evidence>
<dbReference type="GO" id="GO:0000781">
    <property type="term" value="C:chromosome, telomeric region"/>
    <property type="evidence" value="ECO:0007669"/>
    <property type="project" value="TreeGrafter"/>
</dbReference>
<protein>
    <recommendedName>
        <fullName evidence="11">Replication protein A 32 kDa subunit</fullName>
    </recommendedName>
</protein>
<dbReference type="GO" id="GO:0003697">
    <property type="term" value="F:single-stranded DNA binding"/>
    <property type="evidence" value="ECO:0007669"/>
    <property type="project" value="TreeGrafter"/>
</dbReference>
<evidence type="ECO:0000256" key="5">
    <source>
        <dbReference type="ARBA" id="ARBA00023242"/>
    </source>
</evidence>
<dbReference type="Pfam" id="PF08784">
    <property type="entry name" value="RPA_C"/>
    <property type="match status" value="1"/>
</dbReference>
<evidence type="ECO:0000256" key="6">
    <source>
        <dbReference type="SAM" id="MobiDB-lite"/>
    </source>
</evidence>
<dbReference type="InterPro" id="IPR014646">
    <property type="entry name" value="Rfa2/RPA32"/>
</dbReference>
<evidence type="ECO:0008006" key="11">
    <source>
        <dbReference type="Google" id="ProtNLM"/>
    </source>
</evidence>
<dbReference type="SUPFAM" id="SSF50249">
    <property type="entry name" value="Nucleic acid-binding proteins"/>
    <property type="match status" value="1"/>
</dbReference>
<dbReference type="CDD" id="cd04478">
    <property type="entry name" value="RPA2_DBD_D"/>
    <property type="match status" value="1"/>
</dbReference>
<dbReference type="GO" id="GO:0035861">
    <property type="term" value="C:site of double-strand break"/>
    <property type="evidence" value="ECO:0007669"/>
    <property type="project" value="TreeGrafter"/>
</dbReference>
<dbReference type="InterPro" id="IPR036390">
    <property type="entry name" value="WH_DNA-bd_sf"/>
</dbReference>
<dbReference type="InterPro" id="IPR012340">
    <property type="entry name" value="NA-bd_OB-fold"/>
</dbReference>
<feature type="compositionally biased region" description="Low complexity" evidence="6">
    <location>
        <begin position="1"/>
        <end position="12"/>
    </location>
</feature>
<dbReference type="EMBL" id="MU853559">
    <property type="protein sequence ID" value="KAK4146761.1"/>
    <property type="molecule type" value="Genomic_DNA"/>
</dbReference>
<name>A0AAN6VAW5_9PEZI</name>
<dbReference type="RefSeq" id="XP_062640132.1">
    <property type="nucleotide sequence ID" value="XM_062779518.1"/>
</dbReference>
<sequence>MASYGGYQQTGYGSQGGDNAGGFSLGSQPGGSQGGSGNNKRNFADDTLRPLTVKQIVDIKDRYPGGEIVIDGQAVTQLTLVGQVRSVNSQNTHILYHIDDGTGMMDIKRWVELSNQDNITRFAPDTYVRIYGNIQTYEGKRLVTAHYMRAIEDFNEVNYHLLEATYVHLSLTKGTAAGGGDQGGDSMDTSGDGLFVDNRGAGGDAALQQKLGPCSRNARTVFLYLSKQESEGTHLNQVAAGTKLTAGDIMAATDELLGHGLVYTTNDDETWAIMETYD</sequence>
<dbReference type="AlphaFoldDB" id="A0AAN6VAW5"/>
<keyword evidence="4" id="KW-0238">DNA-binding</keyword>
<reference evidence="9" key="2">
    <citation type="submission" date="2023-05" db="EMBL/GenBank/DDBJ databases">
        <authorList>
            <consortium name="Lawrence Berkeley National Laboratory"/>
            <person name="Steindorff A."/>
            <person name="Hensen N."/>
            <person name="Bonometti L."/>
            <person name="Westerberg I."/>
            <person name="Brannstrom I.O."/>
            <person name="Guillou S."/>
            <person name="Cros-Aarteil S."/>
            <person name="Calhoun S."/>
            <person name="Haridas S."/>
            <person name="Kuo A."/>
            <person name="Mondo S."/>
            <person name="Pangilinan J."/>
            <person name="Riley R."/>
            <person name="Labutti K."/>
            <person name="Andreopoulos B."/>
            <person name="Lipzen A."/>
            <person name="Chen C."/>
            <person name="Yanf M."/>
            <person name="Daum C."/>
            <person name="Ng V."/>
            <person name="Clum A."/>
            <person name="Ohm R."/>
            <person name="Martin F."/>
            <person name="Silar P."/>
            <person name="Natvig D."/>
            <person name="Lalanne C."/>
            <person name="Gautier V."/>
            <person name="Ament-Velasquez S.L."/>
            <person name="Kruys A."/>
            <person name="Hutchinson M.I."/>
            <person name="Powell A.J."/>
            <person name="Barry K."/>
            <person name="Miller A.N."/>
            <person name="Grigoriev I.V."/>
            <person name="Debuchy R."/>
            <person name="Gladieux P."/>
            <person name="Thoren M.H."/>
            <person name="Johannesson H."/>
        </authorList>
    </citation>
    <scope>NUCLEOTIDE SEQUENCE</scope>
    <source>
        <strain evidence="9">CBS 141.50</strain>
    </source>
</reference>
<dbReference type="Proteomes" id="UP001302676">
    <property type="component" value="Unassembled WGS sequence"/>
</dbReference>
<comment type="similarity">
    <text evidence="2">Belongs to the replication factor A protein 2 family.</text>
</comment>
<dbReference type="GO" id="GO:0006260">
    <property type="term" value="P:DNA replication"/>
    <property type="evidence" value="ECO:0007669"/>
    <property type="project" value="UniProtKB-KW"/>
</dbReference>
<dbReference type="GeneID" id="87816131"/>
<dbReference type="Gene3D" id="2.40.50.140">
    <property type="entry name" value="Nucleic acid-binding proteins"/>
    <property type="match status" value="1"/>
</dbReference>
<reference evidence="9" key="1">
    <citation type="journal article" date="2023" name="Mol. Phylogenet. Evol.">
        <title>Genome-scale phylogeny and comparative genomics of the fungal order Sordariales.</title>
        <authorList>
            <person name="Hensen N."/>
            <person name="Bonometti L."/>
            <person name="Westerberg I."/>
            <person name="Brannstrom I.O."/>
            <person name="Guillou S."/>
            <person name="Cros-Aarteil S."/>
            <person name="Calhoun S."/>
            <person name="Haridas S."/>
            <person name="Kuo A."/>
            <person name="Mondo S."/>
            <person name="Pangilinan J."/>
            <person name="Riley R."/>
            <person name="LaButti K."/>
            <person name="Andreopoulos B."/>
            <person name="Lipzen A."/>
            <person name="Chen C."/>
            <person name="Yan M."/>
            <person name="Daum C."/>
            <person name="Ng V."/>
            <person name="Clum A."/>
            <person name="Steindorff A."/>
            <person name="Ohm R.A."/>
            <person name="Martin F."/>
            <person name="Silar P."/>
            <person name="Natvig D.O."/>
            <person name="Lalanne C."/>
            <person name="Gautier V."/>
            <person name="Ament-Velasquez S.L."/>
            <person name="Kruys A."/>
            <person name="Hutchinson M.I."/>
            <person name="Powell A.J."/>
            <person name="Barry K."/>
            <person name="Miller A.N."/>
            <person name="Grigoriev I.V."/>
            <person name="Debuchy R."/>
            <person name="Gladieux P."/>
            <person name="Hiltunen Thoren M."/>
            <person name="Johannesson H."/>
        </authorList>
    </citation>
    <scope>NUCLEOTIDE SEQUENCE</scope>
    <source>
        <strain evidence="9">CBS 141.50</strain>
    </source>
</reference>
<dbReference type="SUPFAM" id="SSF46785">
    <property type="entry name" value="Winged helix' DNA-binding domain"/>
    <property type="match status" value="1"/>
</dbReference>
<evidence type="ECO:0000259" key="7">
    <source>
        <dbReference type="Pfam" id="PF01336"/>
    </source>
</evidence>
<dbReference type="Pfam" id="PF01336">
    <property type="entry name" value="tRNA_anti-codon"/>
    <property type="match status" value="1"/>
</dbReference>
<accession>A0AAN6VAW5</accession>
<proteinExistence type="inferred from homology"/>
<evidence type="ECO:0000256" key="1">
    <source>
        <dbReference type="ARBA" id="ARBA00004123"/>
    </source>
</evidence>
<feature type="region of interest" description="Disordered" evidence="6">
    <location>
        <begin position="1"/>
        <end position="45"/>
    </location>
</feature>
<dbReference type="InterPro" id="IPR040260">
    <property type="entry name" value="RFA2-like"/>
</dbReference>
<organism evidence="9 10">
    <name type="scientific">Dichotomopilus funicola</name>
    <dbReference type="NCBI Taxonomy" id="1934379"/>
    <lineage>
        <taxon>Eukaryota</taxon>
        <taxon>Fungi</taxon>
        <taxon>Dikarya</taxon>
        <taxon>Ascomycota</taxon>
        <taxon>Pezizomycotina</taxon>
        <taxon>Sordariomycetes</taxon>
        <taxon>Sordariomycetidae</taxon>
        <taxon>Sordariales</taxon>
        <taxon>Chaetomiaceae</taxon>
        <taxon>Dichotomopilus</taxon>
    </lineage>
</organism>
<feature type="domain" description="OB" evidence="7">
    <location>
        <begin position="79"/>
        <end position="140"/>
    </location>
</feature>
<dbReference type="InterPro" id="IPR004365">
    <property type="entry name" value="NA-bd_OB_tRNA"/>
</dbReference>
<keyword evidence="10" id="KW-1185">Reference proteome</keyword>
<dbReference type="Gene3D" id="1.10.10.10">
    <property type="entry name" value="Winged helix-like DNA-binding domain superfamily/Winged helix DNA-binding domain"/>
    <property type="match status" value="1"/>
</dbReference>
<dbReference type="GO" id="GO:0000724">
    <property type="term" value="P:double-strand break repair via homologous recombination"/>
    <property type="evidence" value="ECO:0007669"/>
    <property type="project" value="TreeGrafter"/>
</dbReference>
<dbReference type="GO" id="GO:0006289">
    <property type="term" value="P:nucleotide-excision repair"/>
    <property type="evidence" value="ECO:0007669"/>
    <property type="project" value="TreeGrafter"/>
</dbReference>
<dbReference type="PANTHER" id="PTHR13989:SF16">
    <property type="entry name" value="REPLICATION PROTEIN A2"/>
    <property type="match status" value="1"/>
</dbReference>